<accession>A0A838ZQW0</accession>
<dbReference type="InterPro" id="IPR025250">
    <property type="entry name" value="DUF4199"/>
</dbReference>
<organism evidence="2 3">
    <name type="scientific">Moheibacter lacus</name>
    <dbReference type="NCBI Taxonomy" id="2745851"/>
    <lineage>
        <taxon>Bacteria</taxon>
        <taxon>Pseudomonadati</taxon>
        <taxon>Bacteroidota</taxon>
        <taxon>Flavobacteriia</taxon>
        <taxon>Flavobacteriales</taxon>
        <taxon>Weeksellaceae</taxon>
        <taxon>Moheibacter</taxon>
    </lineage>
</organism>
<feature type="transmembrane region" description="Helical" evidence="1">
    <location>
        <begin position="152"/>
        <end position="174"/>
    </location>
</feature>
<reference evidence="2 3" key="1">
    <citation type="submission" date="2020-07" db="EMBL/GenBank/DDBJ databases">
        <title>Moheibacter lacus sp. nov., a member of the family Flavobacteriaceae isolated from freshwater lake sediment.</title>
        <authorList>
            <person name="Liu Y."/>
        </authorList>
    </citation>
    <scope>NUCLEOTIDE SEQUENCE [LARGE SCALE GENOMIC DNA]</scope>
    <source>
        <strain evidence="2 3">BDHS18</strain>
    </source>
</reference>
<sequence>MNANKQILRLGIGLFIMTMLLFFLLIFLFSTQGSITEAQLFNYSALINCFALPGIYAGMGFYSAFRVAKQRPISFRQAWQLSFVPMFIGGFLSLAAIFIFFNTSGAWVEDSLQRGWHDLVMSGPNEEFMEKNGDFVKNMTDLKINMFTWKTFFLSFSVILFFYFLISSIFAVFFKNRHI</sequence>
<keyword evidence="1" id="KW-0472">Membrane</keyword>
<dbReference type="RefSeq" id="WP_182041928.1">
    <property type="nucleotide sequence ID" value="NZ_JACDZE010000001.1"/>
</dbReference>
<feature type="transmembrane region" description="Helical" evidence="1">
    <location>
        <begin position="41"/>
        <end position="62"/>
    </location>
</feature>
<evidence type="ECO:0000256" key="1">
    <source>
        <dbReference type="SAM" id="Phobius"/>
    </source>
</evidence>
<dbReference type="EMBL" id="JACDZE010000001">
    <property type="protein sequence ID" value="MBA5628323.1"/>
    <property type="molecule type" value="Genomic_DNA"/>
</dbReference>
<dbReference type="AlphaFoldDB" id="A0A838ZQW0"/>
<feature type="transmembrane region" description="Helical" evidence="1">
    <location>
        <begin position="83"/>
        <end position="101"/>
    </location>
</feature>
<protein>
    <submittedName>
        <fullName evidence="2">DUF4199 domain-containing protein</fullName>
    </submittedName>
</protein>
<keyword evidence="3" id="KW-1185">Reference proteome</keyword>
<dbReference type="Pfam" id="PF13858">
    <property type="entry name" value="DUF4199"/>
    <property type="match status" value="1"/>
</dbReference>
<feature type="transmembrane region" description="Helical" evidence="1">
    <location>
        <begin position="7"/>
        <end position="29"/>
    </location>
</feature>
<comment type="caution">
    <text evidence="2">The sequence shown here is derived from an EMBL/GenBank/DDBJ whole genome shotgun (WGS) entry which is preliminary data.</text>
</comment>
<evidence type="ECO:0000313" key="3">
    <source>
        <dbReference type="Proteomes" id="UP000552241"/>
    </source>
</evidence>
<gene>
    <name evidence="2" type="ORF">HU137_00895</name>
</gene>
<proteinExistence type="predicted"/>
<keyword evidence="1" id="KW-0812">Transmembrane</keyword>
<evidence type="ECO:0000313" key="2">
    <source>
        <dbReference type="EMBL" id="MBA5628323.1"/>
    </source>
</evidence>
<dbReference type="Proteomes" id="UP000552241">
    <property type="component" value="Unassembled WGS sequence"/>
</dbReference>
<name>A0A838ZQW0_9FLAO</name>
<keyword evidence="1" id="KW-1133">Transmembrane helix</keyword>